<evidence type="ECO:0000313" key="3">
    <source>
        <dbReference type="Proteomes" id="UP000031668"/>
    </source>
</evidence>
<comment type="caution">
    <text evidence="2">The sequence shown here is derived from an EMBL/GenBank/DDBJ whole genome shotgun (WGS) entry which is preliminary data.</text>
</comment>
<gene>
    <name evidence="2" type="ORF">RF11_10164</name>
</gene>
<dbReference type="Gene3D" id="3.30.420.10">
    <property type="entry name" value="Ribonuclease H-like superfamily/Ribonuclease H"/>
    <property type="match status" value="1"/>
</dbReference>
<reference evidence="2 3" key="1">
    <citation type="journal article" date="2014" name="Genome Biol. Evol.">
        <title>The genome of the myxosporean Thelohanellus kitauei shows adaptations to nutrient acquisition within its fish host.</title>
        <authorList>
            <person name="Yang Y."/>
            <person name="Xiong J."/>
            <person name="Zhou Z."/>
            <person name="Huo F."/>
            <person name="Miao W."/>
            <person name="Ran C."/>
            <person name="Liu Y."/>
            <person name="Zhang J."/>
            <person name="Feng J."/>
            <person name="Wang M."/>
            <person name="Wang M."/>
            <person name="Wang L."/>
            <person name="Yao B."/>
        </authorList>
    </citation>
    <scope>NUCLEOTIDE SEQUENCE [LARGE SCALE GENOMIC DNA]</scope>
    <source>
        <strain evidence="2">Wuqing</strain>
    </source>
</reference>
<dbReference type="AlphaFoldDB" id="A0A0C2JA95"/>
<protein>
    <recommendedName>
        <fullName evidence="1">Tc1-like transposase DDE domain-containing protein</fullName>
    </recommendedName>
</protein>
<keyword evidence="3" id="KW-1185">Reference proteome</keyword>
<dbReference type="InterPro" id="IPR011001">
    <property type="entry name" value="Saposin-like"/>
</dbReference>
<evidence type="ECO:0000259" key="1">
    <source>
        <dbReference type="Pfam" id="PF13358"/>
    </source>
</evidence>
<feature type="domain" description="Tc1-like transposase DDE" evidence="1">
    <location>
        <begin position="1"/>
        <end position="45"/>
    </location>
</feature>
<dbReference type="Pfam" id="PF13358">
    <property type="entry name" value="DDE_3"/>
    <property type="match status" value="1"/>
</dbReference>
<dbReference type="EMBL" id="JWZT01003622">
    <property type="protein sequence ID" value="KII66058.1"/>
    <property type="molecule type" value="Genomic_DNA"/>
</dbReference>
<dbReference type="InterPro" id="IPR036397">
    <property type="entry name" value="RNaseH_sf"/>
</dbReference>
<sequence length="267" mass="30642">MDNVLFHHSTEVCEVVKTQRHQTSFIPQYPPQLNPIELLFSKRKSVTKLGGSTSLRKYSLIKDLQSPLRSQKQIKPAESENLHERRPRSHVRLIAESVDSPQDFRNVTPFLIDSTLVLINMACKLSAVFKSDSVTIRSITQVFCDISDTSTAVITKTIHKLLTPDFLCREIFQCENERVISTKQSPLCFGCQALMKLIKKRNAYEDMMSLSESVCSDFNIKLSSQKCFDMLKWLNNKIWILILDGNYLLACQFLHFCDNLMIAKDSK</sequence>
<dbReference type="Proteomes" id="UP000031668">
    <property type="component" value="Unassembled WGS sequence"/>
</dbReference>
<proteinExistence type="predicted"/>
<dbReference type="GO" id="GO:0003676">
    <property type="term" value="F:nucleic acid binding"/>
    <property type="evidence" value="ECO:0007669"/>
    <property type="project" value="InterPro"/>
</dbReference>
<dbReference type="SUPFAM" id="SSF47862">
    <property type="entry name" value="Saposin"/>
    <property type="match status" value="1"/>
</dbReference>
<dbReference type="InterPro" id="IPR038717">
    <property type="entry name" value="Tc1-like_DDE_dom"/>
</dbReference>
<name>A0A0C2JA95_THEKT</name>
<evidence type="ECO:0000313" key="2">
    <source>
        <dbReference type="EMBL" id="KII66058.1"/>
    </source>
</evidence>
<organism evidence="2 3">
    <name type="scientific">Thelohanellus kitauei</name>
    <name type="common">Myxosporean</name>
    <dbReference type="NCBI Taxonomy" id="669202"/>
    <lineage>
        <taxon>Eukaryota</taxon>
        <taxon>Metazoa</taxon>
        <taxon>Cnidaria</taxon>
        <taxon>Myxozoa</taxon>
        <taxon>Myxosporea</taxon>
        <taxon>Bivalvulida</taxon>
        <taxon>Platysporina</taxon>
        <taxon>Myxobolidae</taxon>
        <taxon>Thelohanellus</taxon>
    </lineage>
</organism>
<accession>A0A0C2JA95</accession>